<gene>
    <name evidence="2" type="ORF">GCM10007416_13520</name>
</gene>
<feature type="region of interest" description="Disordered" evidence="1">
    <location>
        <begin position="40"/>
        <end position="65"/>
    </location>
</feature>
<evidence type="ECO:0000256" key="1">
    <source>
        <dbReference type="SAM" id="MobiDB-lite"/>
    </source>
</evidence>
<dbReference type="EMBL" id="BMEX01000004">
    <property type="protein sequence ID" value="GGA41896.1"/>
    <property type="molecule type" value="Genomic_DNA"/>
</dbReference>
<dbReference type="Proteomes" id="UP000617979">
    <property type="component" value="Unassembled WGS sequence"/>
</dbReference>
<comment type="caution">
    <text evidence="2">The sequence shown here is derived from an EMBL/GenBank/DDBJ whole genome shotgun (WGS) entry which is preliminary data.</text>
</comment>
<protein>
    <submittedName>
        <fullName evidence="2">Uncharacterized protein</fullName>
    </submittedName>
</protein>
<evidence type="ECO:0000313" key="3">
    <source>
        <dbReference type="Proteomes" id="UP000617979"/>
    </source>
</evidence>
<accession>A0ABQ1GEA3</accession>
<name>A0ABQ1GEA3_9BACL</name>
<evidence type="ECO:0000313" key="2">
    <source>
        <dbReference type="EMBL" id="GGA41896.1"/>
    </source>
</evidence>
<proteinExistence type="predicted"/>
<sequence>MKAFPFLQSLQKNPPFFKWEDSANYAAFFPILKGERKLQRKVANDGQITDGSANPARAQGKRTAH</sequence>
<keyword evidence="3" id="KW-1185">Reference proteome</keyword>
<reference evidence="3" key="1">
    <citation type="journal article" date="2019" name="Int. J. Syst. Evol. Microbiol.">
        <title>The Global Catalogue of Microorganisms (GCM) 10K type strain sequencing project: providing services to taxonomists for standard genome sequencing and annotation.</title>
        <authorList>
            <consortium name="The Broad Institute Genomics Platform"/>
            <consortium name="The Broad Institute Genome Sequencing Center for Infectious Disease"/>
            <person name="Wu L."/>
            <person name="Ma J."/>
        </authorList>
    </citation>
    <scope>NUCLEOTIDE SEQUENCE [LARGE SCALE GENOMIC DNA]</scope>
    <source>
        <strain evidence="3">CGMCC 1.12404</strain>
    </source>
</reference>
<organism evidence="2 3">
    <name type="scientific">Kroppenstedtia guangzhouensis</name>
    <dbReference type="NCBI Taxonomy" id="1274356"/>
    <lineage>
        <taxon>Bacteria</taxon>
        <taxon>Bacillati</taxon>
        <taxon>Bacillota</taxon>
        <taxon>Bacilli</taxon>
        <taxon>Bacillales</taxon>
        <taxon>Thermoactinomycetaceae</taxon>
        <taxon>Kroppenstedtia</taxon>
    </lineage>
</organism>